<reference evidence="1" key="1">
    <citation type="submission" date="2019-08" db="EMBL/GenBank/DDBJ databases">
        <authorList>
            <person name="Kucharzyk K."/>
            <person name="Murdoch R.W."/>
            <person name="Higgins S."/>
            <person name="Loffler F."/>
        </authorList>
    </citation>
    <scope>NUCLEOTIDE SEQUENCE</scope>
</reference>
<gene>
    <name evidence="1" type="ORF">SDC9_168863</name>
</gene>
<sequence>MKIACTQWVEANQMGNYPVLLAVEKEGAERNQISTTFWQGYYVVMRDGTIYDMSIIWPSMKLLHFGILNEQ</sequence>
<dbReference type="AlphaFoldDB" id="A0A645GC91"/>
<protein>
    <submittedName>
        <fullName evidence="1">Uncharacterized protein</fullName>
    </submittedName>
</protein>
<name>A0A645GC91_9ZZZZ</name>
<evidence type="ECO:0000313" key="1">
    <source>
        <dbReference type="EMBL" id="MPN21483.1"/>
    </source>
</evidence>
<accession>A0A645GC91</accession>
<comment type="caution">
    <text evidence="1">The sequence shown here is derived from an EMBL/GenBank/DDBJ whole genome shotgun (WGS) entry which is preliminary data.</text>
</comment>
<proteinExistence type="predicted"/>
<organism evidence="1">
    <name type="scientific">bioreactor metagenome</name>
    <dbReference type="NCBI Taxonomy" id="1076179"/>
    <lineage>
        <taxon>unclassified sequences</taxon>
        <taxon>metagenomes</taxon>
        <taxon>ecological metagenomes</taxon>
    </lineage>
</organism>
<dbReference type="EMBL" id="VSSQ01069474">
    <property type="protein sequence ID" value="MPN21483.1"/>
    <property type="molecule type" value="Genomic_DNA"/>
</dbReference>